<name>A0A0B9H0R6_9GAMM</name>
<accession>A0A0B9H0R6</accession>
<protein>
    <submittedName>
        <fullName evidence="1">Uncharacterized protein</fullName>
    </submittedName>
</protein>
<organism evidence="1 2">
    <name type="scientific">Photobacterium gaetbulicola</name>
    <dbReference type="NCBI Taxonomy" id="1295392"/>
    <lineage>
        <taxon>Bacteria</taxon>
        <taxon>Pseudomonadati</taxon>
        <taxon>Pseudomonadota</taxon>
        <taxon>Gammaproteobacteria</taxon>
        <taxon>Vibrionales</taxon>
        <taxon>Vibrionaceae</taxon>
        <taxon>Photobacterium</taxon>
    </lineage>
</organism>
<gene>
    <name evidence="1" type="ORF">RJ45_05800</name>
</gene>
<comment type="caution">
    <text evidence="1">The sequence shown here is derived from an EMBL/GenBank/DDBJ whole genome shotgun (WGS) entry which is preliminary data.</text>
</comment>
<reference evidence="1 2" key="1">
    <citation type="submission" date="2014-12" db="EMBL/GenBank/DDBJ databases">
        <title>Genome sequencing of Photobacterium gaetbulicola AD005a.</title>
        <authorList>
            <person name="Adrian T.G.S."/>
            <person name="Chan K.G."/>
        </authorList>
    </citation>
    <scope>NUCLEOTIDE SEQUENCE [LARGE SCALE GENOMIC DNA]</scope>
    <source>
        <strain evidence="1 2">AD005a</strain>
    </source>
</reference>
<dbReference type="Proteomes" id="UP000031278">
    <property type="component" value="Unassembled WGS sequence"/>
</dbReference>
<dbReference type="AlphaFoldDB" id="A0A0B9H0R6"/>
<sequence length="62" mass="7220">MGISLEQKCTVAERWSAYVELGAVYEGFELDTTEGMFKLTLTHQFLFISTGCEFTQRKREYE</sequence>
<evidence type="ECO:0000313" key="1">
    <source>
        <dbReference type="EMBL" id="KHT64566.1"/>
    </source>
</evidence>
<evidence type="ECO:0000313" key="2">
    <source>
        <dbReference type="Proteomes" id="UP000031278"/>
    </source>
</evidence>
<proteinExistence type="predicted"/>
<dbReference type="EMBL" id="JWLZ01000068">
    <property type="protein sequence ID" value="KHT64566.1"/>
    <property type="molecule type" value="Genomic_DNA"/>
</dbReference>